<dbReference type="InterPro" id="IPR036318">
    <property type="entry name" value="FAD-bd_PCMH-like_sf"/>
</dbReference>
<evidence type="ECO:0000313" key="2">
    <source>
        <dbReference type="EMBL" id="CAL1387109.1"/>
    </source>
</evidence>
<dbReference type="EMBL" id="OZ034818">
    <property type="protein sequence ID" value="CAL1387109.1"/>
    <property type="molecule type" value="Genomic_DNA"/>
</dbReference>
<dbReference type="Proteomes" id="UP001497516">
    <property type="component" value="Chromosome 5"/>
</dbReference>
<organism evidence="2 3">
    <name type="scientific">Linum trigynum</name>
    <dbReference type="NCBI Taxonomy" id="586398"/>
    <lineage>
        <taxon>Eukaryota</taxon>
        <taxon>Viridiplantae</taxon>
        <taxon>Streptophyta</taxon>
        <taxon>Embryophyta</taxon>
        <taxon>Tracheophyta</taxon>
        <taxon>Spermatophyta</taxon>
        <taxon>Magnoliopsida</taxon>
        <taxon>eudicotyledons</taxon>
        <taxon>Gunneridae</taxon>
        <taxon>Pentapetalae</taxon>
        <taxon>rosids</taxon>
        <taxon>fabids</taxon>
        <taxon>Malpighiales</taxon>
        <taxon>Linaceae</taxon>
        <taxon>Linum</taxon>
    </lineage>
</organism>
<feature type="chain" id="PRO_5043382421" description="FAD-binding PCMH-type domain-containing protein" evidence="1">
    <location>
        <begin position="27"/>
        <end position="153"/>
    </location>
</feature>
<reference evidence="2 3" key="1">
    <citation type="submission" date="2024-04" db="EMBL/GenBank/DDBJ databases">
        <authorList>
            <person name="Fracassetti M."/>
        </authorList>
    </citation>
    <scope>NUCLEOTIDE SEQUENCE [LARGE SCALE GENOMIC DNA]</scope>
</reference>
<keyword evidence="1" id="KW-0732">Signal</keyword>
<dbReference type="AlphaFoldDB" id="A0AAV2EMG4"/>
<accession>A0AAV2EMG4</accession>
<sequence>MAANTLFLHSLVLLCSPFLHIHTSLSLPTTTDIQFLLSSCLLQNQIHNFTTFPSSTTEDPTTTTSFYNLLDYSIQNLRFQGPAIPKPLAVMLSSTTEQLVAAVTCCGGKAEVRARCGGHSYEGASSAWYGREFVIVDLMRLNAVSVDSGSEMT</sequence>
<gene>
    <name evidence="2" type="ORF">LTRI10_LOCUS28114</name>
</gene>
<evidence type="ECO:0000256" key="1">
    <source>
        <dbReference type="SAM" id="SignalP"/>
    </source>
</evidence>
<feature type="signal peptide" evidence="1">
    <location>
        <begin position="1"/>
        <end position="26"/>
    </location>
</feature>
<proteinExistence type="predicted"/>
<keyword evidence="3" id="KW-1185">Reference proteome</keyword>
<protein>
    <recommendedName>
        <fullName evidence="4">FAD-binding PCMH-type domain-containing protein</fullName>
    </recommendedName>
</protein>
<evidence type="ECO:0008006" key="4">
    <source>
        <dbReference type="Google" id="ProtNLM"/>
    </source>
</evidence>
<name>A0AAV2EMG4_9ROSI</name>
<evidence type="ECO:0000313" key="3">
    <source>
        <dbReference type="Proteomes" id="UP001497516"/>
    </source>
</evidence>
<dbReference type="PANTHER" id="PTHR32448">
    <property type="entry name" value="OS08G0158400 PROTEIN"/>
    <property type="match status" value="1"/>
</dbReference>
<dbReference type="Gene3D" id="3.30.43.10">
    <property type="entry name" value="Uridine Diphospho-n-acetylenolpyruvylglucosamine Reductase, domain 2"/>
    <property type="match status" value="1"/>
</dbReference>
<dbReference type="GO" id="GO:0050660">
    <property type="term" value="F:flavin adenine dinucleotide binding"/>
    <property type="evidence" value="ECO:0007669"/>
    <property type="project" value="InterPro"/>
</dbReference>
<dbReference type="InterPro" id="IPR016167">
    <property type="entry name" value="FAD-bd_PCMH_sub1"/>
</dbReference>
<dbReference type="SUPFAM" id="SSF56176">
    <property type="entry name" value="FAD-binding/transporter-associated domain-like"/>
    <property type="match status" value="1"/>
</dbReference>